<name>A0A0D6PBY0_9PROT</name>
<proteinExistence type="inferred from homology"/>
<dbReference type="InterPro" id="IPR000887">
    <property type="entry name" value="Aldlse_KDPG_KHG"/>
</dbReference>
<dbReference type="InterPro" id="IPR031338">
    <property type="entry name" value="KDPG/KHG_AS_2"/>
</dbReference>
<evidence type="ECO:0000313" key="6">
    <source>
        <dbReference type="EMBL" id="GAN79157.1"/>
    </source>
</evidence>
<dbReference type="Proteomes" id="UP000032668">
    <property type="component" value="Unassembled WGS sequence"/>
</dbReference>
<reference evidence="6 7" key="1">
    <citation type="submission" date="2012-11" db="EMBL/GenBank/DDBJ databases">
        <title>Whole genome sequence of Acidocella aminolytica 101 = DSM 11237.</title>
        <authorList>
            <person name="Azuma Y."/>
            <person name="Higashiura N."/>
            <person name="Hirakawa H."/>
            <person name="Matsushita K."/>
        </authorList>
    </citation>
    <scope>NUCLEOTIDE SEQUENCE [LARGE SCALE GENOMIC DNA]</scope>
    <source>
        <strain evidence="7">101 / DSM 11237</strain>
    </source>
</reference>
<comment type="caution">
    <text evidence="6">The sequence shown here is derived from an EMBL/GenBank/DDBJ whole genome shotgun (WGS) entry which is preliminary data.</text>
</comment>
<dbReference type="PROSITE" id="PS00160">
    <property type="entry name" value="ALDOLASE_KDPG_KHG_2"/>
    <property type="match status" value="1"/>
</dbReference>
<dbReference type="InterPro" id="IPR013785">
    <property type="entry name" value="Aldolase_TIM"/>
</dbReference>
<dbReference type="CDD" id="cd00452">
    <property type="entry name" value="KDPG_aldolase"/>
    <property type="match status" value="1"/>
</dbReference>
<accession>A0A0D6PBY0</accession>
<dbReference type="GO" id="GO:0016829">
    <property type="term" value="F:lyase activity"/>
    <property type="evidence" value="ECO:0007669"/>
    <property type="project" value="UniProtKB-KW"/>
</dbReference>
<keyword evidence="4" id="KW-0456">Lyase</keyword>
<organism evidence="6 7">
    <name type="scientific">Acidocella aminolytica 101 = DSM 11237</name>
    <dbReference type="NCBI Taxonomy" id="1120923"/>
    <lineage>
        <taxon>Bacteria</taxon>
        <taxon>Pseudomonadati</taxon>
        <taxon>Pseudomonadota</taxon>
        <taxon>Alphaproteobacteria</taxon>
        <taxon>Acetobacterales</taxon>
        <taxon>Acidocellaceae</taxon>
        <taxon>Acidocella</taxon>
    </lineage>
</organism>
<sequence>MHDDTPACPLPAFKRGLIAILRGLTPEDAEPVGKVLAEAGFEAIEVPLNSPRPLLSVEKLAKRLGESVLIGAGTVLSAESVRDVAQAGGRLIVAPNVDESVLTAAVVQKLVSMPGVFTPTEALQALRWGASALKFFPAVTLGPAGIGAIRTILPPDTSIGAVGGVAEADFPAYWRAGVRLFGLGSSLYKPGDKAATVAARAKAVITAYDALHNHIA</sequence>
<dbReference type="Pfam" id="PF01081">
    <property type="entry name" value="Aldolase"/>
    <property type="match status" value="1"/>
</dbReference>
<keyword evidence="5" id="KW-0119">Carbohydrate metabolism</keyword>
<keyword evidence="7" id="KW-1185">Reference proteome</keyword>
<dbReference type="Gene3D" id="3.20.20.70">
    <property type="entry name" value="Aldolase class I"/>
    <property type="match status" value="1"/>
</dbReference>
<dbReference type="OrthoDB" id="7204076at2"/>
<dbReference type="PANTHER" id="PTHR30246:SF1">
    <property type="entry name" value="2-DEHYDRO-3-DEOXY-6-PHOSPHOGALACTONATE ALDOLASE-RELATED"/>
    <property type="match status" value="1"/>
</dbReference>
<evidence type="ECO:0000313" key="7">
    <source>
        <dbReference type="Proteomes" id="UP000032668"/>
    </source>
</evidence>
<comment type="pathway">
    <text evidence="1">Carbohydrate acid metabolism.</text>
</comment>
<evidence type="ECO:0000256" key="1">
    <source>
        <dbReference type="ARBA" id="ARBA00004761"/>
    </source>
</evidence>
<protein>
    <submittedName>
        <fullName evidence="6">2-dehydro-3-deoxyphosphogluconate aldolase/4-hydroxy-2-oxoglutarate aldolase</fullName>
    </submittedName>
</protein>
<evidence type="ECO:0000256" key="4">
    <source>
        <dbReference type="ARBA" id="ARBA00023239"/>
    </source>
</evidence>
<dbReference type="SUPFAM" id="SSF51569">
    <property type="entry name" value="Aldolase"/>
    <property type="match status" value="1"/>
</dbReference>
<dbReference type="PANTHER" id="PTHR30246">
    <property type="entry name" value="2-KETO-3-DEOXY-6-PHOSPHOGLUCONATE ALDOLASE"/>
    <property type="match status" value="1"/>
</dbReference>
<evidence type="ECO:0000256" key="2">
    <source>
        <dbReference type="ARBA" id="ARBA00006906"/>
    </source>
</evidence>
<evidence type="ECO:0000256" key="3">
    <source>
        <dbReference type="ARBA" id="ARBA00011233"/>
    </source>
</evidence>
<dbReference type="STRING" id="1120923.SAMN02746095_00991"/>
<dbReference type="NCBIfam" id="NF006600">
    <property type="entry name" value="PRK09140.1"/>
    <property type="match status" value="1"/>
</dbReference>
<gene>
    <name evidence="6" type="ORF">Aam_017_062</name>
</gene>
<dbReference type="RefSeq" id="WP_048877619.1">
    <property type="nucleotide sequence ID" value="NZ_BANC01000017.1"/>
</dbReference>
<evidence type="ECO:0000256" key="5">
    <source>
        <dbReference type="ARBA" id="ARBA00023277"/>
    </source>
</evidence>
<dbReference type="EMBL" id="BANC01000017">
    <property type="protein sequence ID" value="GAN79157.1"/>
    <property type="molecule type" value="Genomic_DNA"/>
</dbReference>
<dbReference type="AlphaFoldDB" id="A0A0D6PBY0"/>
<comment type="subunit">
    <text evidence="3">Homotrimer.</text>
</comment>
<comment type="similarity">
    <text evidence="2">Belongs to the KHG/KDPG aldolase family.</text>
</comment>